<dbReference type="FunFam" id="3.40.50.12230:FF:000003">
    <property type="entry name" value="methionyl-tRNA formyltransferase, mitochondrial"/>
    <property type="match status" value="1"/>
</dbReference>
<comment type="similarity">
    <text evidence="2">Belongs to the Fmt family.</text>
</comment>
<dbReference type="PANTHER" id="PTHR11138">
    <property type="entry name" value="METHIONYL-TRNA FORMYLTRANSFERASE"/>
    <property type="match status" value="1"/>
</dbReference>
<accession>A0AAJ7FS84</accession>
<reference evidence="14" key="1">
    <citation type="submission" date="2025-08" db="UniProtKB">
        <authorList>
            <consortium name="RefSeq"/>
        </authorList>
    </citation>
    <scope>IDENTIFICATION</scope>
</reference>
<dbReference type="GeneID" id="107272781"/>
<dbReference type="GO" id="GO:0005739">
    <property type="term" value="C:mitochondrion"/>
    <property type="evidence" value="ECO:0007669"/>
    <property type="project" value="UniProtKB-SubCell"/>
</dbReference>
<comment type="catalytic activity">
    <reaction evidence="9">
        <text>L-methionyl-tRNA(fMet) + (6R)-10-formyltetrahydrofolate = N-formyl-L-methionyl-tRNA(fMet) + (6S)-5,6,7,8-tetrahydrofolate + H(+)</text>
        <dbReference type="Rhea" id="RHEA:24380"/>
        <dbReference type="Rhea" id="RHEA-COMP:9952"/>
        <dbReference type="Rhea" id="RHEA-COMP:9953"/>
        <dbReference type="ChEBI" id="CHEBI:15378"/>
        <dbReference type="ChEBI" id="CHEBI:57453"/>
        <dbReference type="ChEBI" id="CHEBI:78530"/>
        <dbReference type="ChEBI" id="CHEBI:78844"/>
        <dbReference type="ChEBI" id="CHEBI:195366"/>
        <dbReference type="EC" id="2.1.2.9"/>
    </reaction>
    <physiologicalReaction direction="left-to-right" evidence="9">
        <dbReference type="Rhea" id="RHEA:24381"/>
    </physiologicalReaction>
</comment>
<evidence type="ECO:0000256" key="9">
    <source>
        <dbReference type="ARBA" id="ARBA00052555"/>
    </source>
</evidence>
<keyword evidence="7" id="KW-0809">Transit peptide</keyword>
<dbReference type="AlphaFoldDB" id="A0AAJ7FS84"/>
<evidence type="ECO:0000256" key="7">
    <source>
        <dbReference type="ARBA" id="ARBA00022946"/>
    </source>
</evidence>
<dbReference type="Proteomes" id="UP000694920">
    <property type="component" value="Unplaced"/>
</dbReference>
<keyword evidence="8" id="KW-0496">Mitochondrion</keyword>
<dbReference type="RefSeq" id="XP_015605757.1">
    <property type="nucleotide sequence ID" value="XM_015750271.2"/>
</dbReference>
<dbReference type="CDD" id="cd08646">
    <property type="entry name" value="FMT_core_Met-tRNA-FMT_N"/>
    <property type="match status" value="1"/>
</dbReference>
<evidence type="ECO:0000256" key="10">
    <source>
        <dbReference type="ARBA" id="ARBA00057846"/>
    </source>
</evidence>
<comment type="function">
    <text evidence="10">Methionyl-tRNA formyltransferase that formylates methionyl-tRNA in mitochondria and is crucial for translation initiation.</text>
</comment>
<dbReference type="InterPro" id="IPR041711">
    <property type="entry name" value="Met-tRNA-FMT_N"/>
</dbReference>
<dbReference type="InterPro" id="IPR002376">
    <property type="entry name" value="Formyl_transf_N"/>
</dbReference>
<sequence>MSLCRIIKQQSLRNVLLMRKIEEDLNIHKLISTIKVLPVFTQNNIHTSSNNGPWSVLFFGTDEFALESLKKLHAKYRSKKLLHRLEVVTAYKGKENAVQRYANLHSIPIHHWPLKINTSEFHIGLVVSFGHLIPSDIIHSFPLGMLNVHASLLPRWRGAAPIIYSLMHGDTQTGITIMNIMPKKFDVGAIIAQQKVDIHPDETMPELYKKLSCMGADLLVSTVEQLPKVLTFGKPQGDTGITYAPKVSSKISLVKWSEMTAKDVYNLQRAITGLYPLTTKFQDITIKILNIKVLEKQTQAYSSSHSSPGSVIYDKKNDILAVCCRDNTWVSIEKLVVPGRQPMSARDFNNGFISKHKNFETYFQ</sequence>
<protein>
    <recommendedName>
        <fullName evidence="4">Methionyl-tRNA formyltransferase, mitochondrial</fullName>
        <ecNumber evidence="3">2.1.2.9</ecNumber>
    </recommendedName>
</protein>
<evidence type="ECO:0000256" key="3">
    <source>
        <dbReference type="ARBA" id="ARBA00012261"/>
    </source>
</evidence>
<dbReference type="Pfam" id="PF00551">
    <property type="entry name" value="Formyl_trans_N"/>
    <property type="match status" value="1"/>
</dbReference>
<evidence type="ECO:0000256" key="1">
    <source>
        <dbReference type="ARBA" id="ARBA00004173"/>
    </source>
</evidence>
<evidence type="ECO:0000256" key="6">
    <source>
        <dbReference type="ARBA" id="ARBA00022917"/>
    </source>
</evidence>
<evidence type="ECO:0000313" key="14">
    <source>
        <dbReference type="RefSeq" id="XP_015605757.1"/>
    </source>
</evidence>
<dbReference type="NCBIfam" id="TIGR00460">
    <property type="entry name" value="fmt"/>
    <property type="match status" value="1"/>
</dbReference>
<evidence type="ECO:0000256" key="5">
    <source>
        <dbReference type="ARBA" id="ARBA00022679"/>
    </source>
</evidence>
<dbReference type="GO" id="GO:0004479">
    <property type="term" value="F:methionyl-tRNA formyltransferase activity"/>
    <property type="evidence" value="ECO:0007669"/>
    <property type="project" value="UniProtKB-EC"/>
</dbReference>
<proteinExistence type="inferred from homology"/>
<dbReference type="SUPFAM" id="SSF50486">
    <property type="entry name" value="FMT C-terminal domain-like"/>
    <property type="match status" value="1"/>
</dbReference>
<evidence type="ECO:0000313" key="13">
    <source>
        <dbReference type="Proteomes" id="UP000694920"/>
    </source>
</evidence>
<evidence type="ECO:0000256" key="2">
    <source>
        <dbReference type="ARBA" id="ARBA00010699"/>
    </source>
</evidence>
<evidence type="ECO:0000256" key="4">
    <source>
        <dbReference type="ARBA" id="ARBA00014185"/>
    </source>
</evidence>
<dbReference type="Gene3D" id="3.40.50.12230">
    <property type="match status" value="1"/>
</dbReference>
<dbReference type="InterPro" id="IPR036477">
    <property type="entry name" value="Formyl_transf_N_sf"/>
</dbReference>
<evidence type="ECO:0000259" key="12">
    <source>
        <dbReference type="Pfam" id="PF02911"/>
    </source>
</evidence>
<feature type="domain" description="Formyl transferase C-terminal" evidence="12">
    <location>
        <begin position="250"/>
        <end position="352"/>
    </location>
</feature>
<dbReference type="KEGG" id="ccin:107272781"/>
<keyword evidence="5" id="KW-0808">Transferase</keyword>
<dbReference type="InterPro" id="IPR005794">
    <property type="entry name" value="Fmt"/>
</dbReference>
<dbReference type="Pfam" id="PF02911">
    <property type="entry name" value="Formyl_trans_C"/>
    <property type="match status" value="1"/>
</dbReference>
<organism evidence="13 14">
    <name type="scientific">Cephus cinctus</name>
    <name type="common">Wheat stem sawfly</name>
    <dbReference type="NCBI Taxonomy" id="211228"/>
    <lineage>
        <taxon>Eukaryota</taxon>
        <taxon>Metazoa</taxon>
        <taxon>Ecdysozoa</taxon>
        <taxon>Arthropoda</taxon>
        <taxon>Hexapoda</taxon>
        <taxon>Insecta</taxon>
        <taxon>Pterygota</taxon>
        <taxon>Neoptera</taxon>
        <taxon>Endopterygota</taxon>
        <taxon>Hymenoptera</taxon>
        <taxon>Cephoidea</taxon>
        <taxon>Cephidae</taxon>
        <taxon>Cephus</taxon>
    </lineage>
</organism>
<dbReference type="PANTHER" id="PTHR11138:SF5">
    <property type="entry name" value="METHIONYL-TRNA FORMYLTRANSFERASE, MITOCHONDRIAL"/>
    <property type="match status" value="1"/>
</dbReference>
<feature type="domain" description="Formyl transferase N-terminal" evidence="11">
    <location>
        <begin position="125"/>
        <end position="222"/>
    </location>
</feature>
<name>A0AAJ7FS84_CEPCN</name>
<dbReference type="SUPFAM" id="SSF53328">
    <property type="entry name" value="Formyltransferase"/>
    <property type="match status" value="1"/>
</dbReference>
<dbReference type="InterPro" id="IPR011034">
    <property type="entry name" value="Formyl_transferase-like_C_sf"/>
</dbReference>
<gene>
    <name evidence="14" type="primary">LOC107272781</name>
</gene>
<evidence type="ECO:0000256" key="8">
    <source>
        <dbReference type="ARBA" id="ARBA00023128"/>
    </source>
</evidence>
<dbReference type="EC" id="2.1.2.9" evidence="3"/>
<comment type="subcellular location">
    <subcellularLocation>
        <location evidence="1">Mitochondrion</location>
    </subcellularLocation>
</comment>
<evidence type="ECO:0000259" key="11">
    <source>
        <dbReference type="Pfam" id="PF00551"/>
    </source>
</evidence>
<dbReference type="InterPro" id="IPR005793">
    <property type="entry name" value="Formyl_trans_C"/>
</dbReference>
<keyword evidence="6" id="KW-0648">Protein biosynthesis</keyword>
<keyword evidence="13" id="KW-1185">Reference proteome</keyword>